<dbReference type="Proteomes" id="UP000019202">
    <property type="component" value="Unassembled WGS sequence"/>
</dbReference>
<gene>
    <name evidence="1" type="ORF">XSR1_70140</name>
</gene>
<evidence type="ECO:0000313" key="1">
    <source>
        <dbReference type="EMBL" id="CDL85402.1"/>
    </source>
</evidence>
<dbReference type="STRING" id="1427518.XSR1_70140"/>
<keyword evidence="2" id="KW-1185">Reference proteome</keyword>
<organism evidence="1 2">
    <name type="scientific">Xenorhabdus szentirmaii DSM 16338</name>
    <dbReference type="NCBI Taxonomy" id="1427518"/>
    <lineage>
        <taxon>Bacteria</taxon>
        <taxon>Pseudomonadati</taxon>
        <taxon>Pseudomonadota</taxon>
        <taxon>Gammaproteobacteria</taxon>
        <taxon>Enterobacterales</taxon>
        <taxon>Morganellaceae</taxon>
        <taxon>Xenorhabdus</taxon>
    </lineage>
</organism>
<dbReference type="AlphaFoldDB" id="W1J3T3"/>
<sequence length="109" mass="12421">MMSTGYFLTKGQIDIYGCTAFGIHLSSRHGIAYELAEMLLFAEGLEKKGLTRYVESIFYDSGSCTCNFEFTHDVEKYSKIADQIELVAMEHISQFEIFDNICHGNTQRN</sequence>
<protein>
    <submittedName>
        <fullName evidence="1">Uncharacterized protein</fullName>
    </submittedName>
</protein>
<accession>W1J3T3</accession>
<dbReference type="EMBL" id="CBXF010000132">
    <property type="protein sequence ID" value="CDL85402.1"/>
    <property type="molecule type" value="Genomic_DNA"/>
</dbReference>
<name>W1J3T3_9GAMM</name>
<reference evidence="1" key="1">
    <citation type="submission" date="2013-11" db="EMBL/GenBank/DDBJ databases">
        <title>Draft genome sequence and annotation of the entomopathogenic bacteria, Xenorhabdus cabanillasi strain JM26 and Xenorhabdus szentirmai strain DSM 16338.</title>
        <authorList>
            <person name="Gualtieri M."/>
            <person name="Ogier J.C."/>
            <person name="Pages S."/>
            <person name="Givaudan A."/>
            <person name="Gaudriault S."/>
        </authorList>
    </citation>
    <scope>NUCLEOTIDE SEQUENCE [LARGE SCALE GENOMIC DNA]</scope>
    <source>
        <strain evidence="1">DSM 16338</strain>
    </source>
</reference>
<proteinExistence type="predicted"/>
<comment type="caution">
    <text evidence="1">The sequence shown here is derived from an EMBL/GenBank/DDBJ whole genome shotgun (WGS) entry which is preliminary data.</text>
</comment>
<evidence type="ECO:0000313" key="2">
    <source>
        <dbReference type="Proteomes" id="UP000019202"/>
    </source>
</evidence>